<reference evidence="2" key="1">
    <citation type="submission" date="2023-06" db="EMBL/GenBank/DDBJ databases">
        <title>Genome-scale phylogeny and comparative genomics of the fungal order Sordariales.</title>
        <authorList>
            <consortium name="Lawrence Berkeley National Laboratory"/>
            <person name="Hensen N."/>
            <person name="Bonometti L."/>
            <person name="Westerberg I."/>
            <person name="Brannstrom I.O."/>
            <person name="Guillou S."/>
            <person name="Cros-Aarteil S."/>
            <person name="Calhoun S."/>
            <person name="Haridas S."/>
            <person name="Kuo A."/>
            <person name="Mondo S."/>
            <person name="Pangilinan J."/>
            <person name="Riley R."/>
            <person name="LaButti K."/>
            <person name="Andreopoulos B."/>
            <person name="Lipzen A."/>
            <person name="Chen C."/>
            <person name="Yanf M."/>
            <person name="Daum C."/>
            <person name="Ng V."/>
            <person name="Clum A."/>
            <person name="Steindorff A."/>
            <person name="Ohm R."/>
            <person name="Martin F."/>
            <person name="Silar P."/>
            <person name="Natvig D."/>
            <person name="Lalanne C."/>
            <person name="Gautier V."/>
            <person name="Ament-velasquez S.L."/>
            <person name="Kruys A."/>
            <person name="Hutchinson M.I."/>
            <person name="Powell A.J."/>
            <person name="Barry K."/>
            <person name="Miller A.N."/>
            <person name="Grigoriev I.V."/>
            <person name="Debuchy R."/>
            <person name="Gladieux P."/>
            <person name="Thoren M.H."/>
            <person name="Johannesson H."/>
        </authorList>
    </citation>
    <scope>NUCLEOTIDE SEQUENCE</scope>
    <source>
        <strain evidence="2">SMH3391-2</strain>
    </source>
</reference>
<sequence length="582" mass="64686">MSTTSGLPSAEKVSATLERFLHEDDVWCSAFQSTLVIQTRQGPEVTADASTCPTIRVGDSHLKVIQLPVNATAPIPDGPYFLVNHHLHEAWRLFPDTADAFFAPLQPDSEKTDAYTWLGVSGIFGPTLAVAVPSRLYFPPDPRKPLNGLRIAVKDNYDIKGVHTVASNKSFLKLREPAAKTAPAIQDLINKGAVIVGKTKMTSFADREYPPSDWIDYHCPFNPRGDGYLVPQGSSTGSAAAVAAYEWLDAGFGTDTSASVRMPASGQGIFGLRSSWGTISLEGVIPLVKRFDVVGFLARDIKMMQLLGREMNPAPKTTKTTAFPKQILYNPDWLKGSKLAEARSMLDDFVEKLEEFLGVKKTVVDVESAWTEEDPMGTGKPFREQFLNTYERIHGPATLEYQSAWAKEYANKFGKAPYLPPSIKNRWPYVKTITSEQVAEAYKEADAYKDWFQKRYLFADNETSSTAIMVGRWTWRLEHRDVLRENPNTGKDYGFSVEFGPSYAGLPELVFCIGQLEYESPISQTREYYPVSMSIIGAKGSDQMLLKLAEEFLAFAGVPSKVLTGRTAFPAPEHHLPSDWHL</sequence>
<keyword evidence="3" id="KW-1185">Reference proteome</keyword>
<dbReference type="Gene3D" id="3.90.1300.10">
    <property type="entry name" value="Amidase signature (AS) domain"/>
    <property type="match status" value="1"/>
</dbReference>
<feature type="domain" description="Amidase" evidence="1">
    <location>
        <begin position="141"/>
        <end position="321"/>
    </location>
</feature>
<evidence type="ECO:0000313" key="3">
    <source>
        <dbReference type="Proteomes" id="UP001174934"/>
    </source>
</evidence>
<comment type="caution">
    <text evidence="2">The sequence shown here is derived from an EMBL/GenBank/DDBJ whole genome shotgun (WGS) entry which is preliminary data.</text>
</comment>
<protein>
    <submittedName>
        <fullName evidence="2">Amidase signature domain-containing protein</fullName>
    </submittedName>
</protein>
<dbReference type="AlphaFoldDB" id="A0AA39T153"/>
<name>A0AA39T153_9PEZI</name>
<organism evidence="2 3">
    <name type="scientific">Bombardia bombarda</name>
    <dbReference type="NCBI Taxonomy" id="252184"/>
    <lineage>
        <taxon>Eukaryota</taxon>
        <taxon>Fungi</taxon>
        <taxon>Dikarya</taxon>
        <taxon>Ascomycota</taxon>
        <taxon>Pezizomycotina</taxon>
        <taxon>Sordariomycetes</taxon>
        <taxon>Sordariomycetidae</taxon>
        <taxon>Sordariales</taxon>
        <taxon>Lasiosphaeriaceae</taxon>
        <taxon>Bombardia</taxon>
    </lineage>
</organism>
<accession>A0AA39T153</accession>
<gene>
    <name evidence="2" type="ORF">B0T17DRAFT_621059</name>
</gene>
<proteinExistence type="predicted"/>
<dbReference type="InterPro" id="IPR023631">
    <property type="entry name" value="Amidase_dom"/>
</dbReference>
<evidence type="ECO:0000259" key="1">
    <source>
        <dbReference type="Pfam" id="PF01425"/>
    </source>
</evidence>
<dbReference type="EMBL" id="JAULSR010000010">
    <property type="protein sequence ID" value="KAK0610591.1"/>
    <property type="molecule type" value="Genomic_DNA"/>
</dbReference>
<dbReference type="Proteomes" id="UP001174934">
    <property type="component" value="Unassembled WGS sequence"/>
</dbReference>
<dbReference type="PANTHER" id="PTHR46310">
    <property type="entry name" value="AMIDASE 1"/>
    <property type="match status" value="1"/>
</dbReference>
<evidence type="ECO:0000313" key="2">
    <source>
        <dbReference type="EMBL" id="KAK0610591.1"/>
    </source>
</evidence>
<dbReference type="InterPro" id="IPR036928">
    <property type="entry name" value="AS_sf"/>
</dbReference>
<dbReference type="PANTHER" id="PTHR46310:SF7">
    <property type="entry name" value="AMIDASE 1"/>
    <property type="match status" value="1"/>
</dbReference>
<dbReference type="Pfam" id="PF01425">
    <property type="entry name" value="Amidase"/>
    <property type="match status" value="1"/>
</dbReference>
<dbReference type="SUPFAM" id="SSF75304">
    <property type="entry name" value="Amidase signature (AS) enzymes"/>
    <property type="match status" value="1"/>
</dbReference>